<feature type="domain" description="Winged helix DNA-binding" evidence="2">
    <location>
        <begin position="183"/>
        <end position="227"/>
    </location>
</feature>
<feature type="transmembrane region" description="Helical" evidence="1">
    <location>
        <begin position="49"/>
        <end position="70"/>
    </location>
</feature>
<accession>A0A101EK24</accession>
<dbReference type="EMBL" id="LGFD01000097">
    <property type="protein sequence ID" value="KUK16607.1"/>
    <property type="molecule type" value="Genomic_DNA"/>
</dbReference>
<dbReference type="InterPro" id="IPR027395">
    <property type="entry name" value="WH_DNA-bd_dom"/>
</dbReference>
<feature type="transmembrane region" description="Helical" evidence="1">
    <location>
        <begin position="23"/>
        <end position="43"/>
    </location>
</feature>
<dbReference type="Proteomes" id="UP000053911">
    <property type="component" value="Unassembled WGS sequence"/>
</dbReference>
<dbReference type="SUPFAM" id="SSF46785">
    <property type="entry name" value="Winged helix' DNA-binding domain"/>
    <property type="match status" value="1"/>
</dbReference>
<dbReference type="Gene3D" id="1.10.10.10">
    <property type="entry name" value="Winged helix-like DNA-binding domain superfamily/Winged helix DNA-binding domain"/>
    <property type="match status" value="1"/>
</dbReference>
<feature type="transmembrane region" description="Helical" evidence="1">
    <location>
        <begin position="91"/>
        <end position="109"/>
    </location>
</feature>
<dbReference type="AlphaFoldDB" id="A0A101EK24"/>
<feature type="transmembrane region" description="Helical" evidence="1">
    <location>
        <begin position="121"/>
        <end position="141"/>
    </location>
</feature>
<protein>
    <recommendedName>
        <fullName evidence="2">Winged helix DNA-binding domain-containing protein</fullName>
    </recommendedName>
</protein>
<proteinExistence type="predicted"/>
<keyword evidence="1" id="KW-1133">Transmembrane helix</keyword>
<reference evidence="4" key="1">
    <citation type="journal article" date="2015" name="MBio">
        <title>Genome-Resolved Metagenomic Analysis Reveals Roles for Candidate Phyla and Other Microbial Community Members in Biogeochemical Transformations in Oil Reservoirs.</title>
        <authorList>
            <person name="Hu P."/>
            <person name="Tom L."/>
            <person name="Singh A."/>
            <person name="Thomas B.C."/>
            <person name="Baker B.J."/>
            <person name="Piceno Y.M."/>
            <person name="Andersen G.L."/>
            <person name="Banfield J.F."/>
        </authorList>
    </citation>
    <scope>NUCLEOTIDE SEQUENCE [LARGE SCALE GENOMIC DNA]</scope>
</reference>
<dbReference type="PATRIC" id="fig|172049.5.peg.920"/>
<evidence type="ECO:0000313" key="4">
    <source>
        <dbReference type="Proteomes" id="UP000053911"/>
    </source>
</evidence>
<keyword evidence="1" id="KW-0812">Transmembrane</keyword>
<sequence length="231" mass="25418">MEAVKELKSVLERVEGKLIAAQYMYGAMWFIAFLAVMALYYVLGAIVGFSSIFSAIYWIGAFVFVGWVGVMVGKRLEALFRSQGRVEEGSFSIIALPWIVGAIIGWVIVPRLNLGITEEASVAAGFLTFIALGVFGMWLVFIRAGNKDKGMVPAFLLPGLGVPLVLGMKKGAMAWEVFSLLLRVRVLEKAGYVKTKKVFSDRPRTAVEITQKGAQETGEYLRLLREVLNGI</sequence>
<dbReference type="InterPro" id="IPR036388">
    <property type="entry name" value="WH-like_DNA-bd_sf"/>
</dbReference>
<name>A0A101EK24_9EURY</name>
<comment type="caution">
    <text evidence="3">The sequence shown here is derived from an EMBL/GenBank/DDBJ whole genome shotgun (WGS) entry which is preliminary data.</text>
</comment>
<dbReference type="InterPro" id="IPR036390">
    <property type="entry name" value="WH_DNA-bd_sf"/>
</dbReference>
<gene>
    <name evidence="3" type="ORF">XD54_2100</name>
</gene>
<dbReference type="Pfam" id="PF13601">
    <property type="entry name" value="HTH_34"/>
    <property type="match status" value="1"/>
</dbReference>
<evidence type="ECO:0000259" key="2">
    <source>
        <dbReference type="Pfam" id="PF13601"/>
    </source>
</evidence>
<evidence type="ECO:0000256" key="1">
    <source>
        <dbReference type="SAM" id="Phobius"/>
    </source>
</evidence>
<evidence type="ECO:0000313" key="3">
    <source>
        <dbReference type="EMBL" id="KUK16607.1"/>
    </source>
</evidence>
<organism evidence="3 4">
    <name type="scientific">Thermococcus sibiricus</name>
    <dbReference type="NCBI Taxonomy" id="172049"/>
    <lineage>
        <taxon>Archaea</taxon>
        <taxon>Methanobacteriati</taxon>
        <taxon>Methanobacteriota</taxon>
        <taxon>Thermococci</taxon>
        <taxon>Thermococcales</taxon>
        <taxon>Thermococcaceae</taxon>
        <taxon>Thermococcus</taxon>
    </lineage>
</organism>
<keyword evidence="1" id="KW-0472">Membrane</keyword>
<dbReference type="RefSeq" id="WP_349264309.1">
    <property type="nucleotide sequence ID" value="NZ_LGFD01000097.1"/>
</dbReference>